<gene>
    <name evidence="1" type="ORF">Vretimale_5707</name>
</gene>
<accession>A0A8J4G681</accession>
<name>A0A8J4G681_9CHLO</name>
<dbReference type="EMBL" id="BNCQ01000008">
    <property type="protein sequence ID" value="GIM00789.1"/>
    <property type="molecule type" value="Genomic_DNA"/>
</dbReference>
<reference evidence="1" key="1">
    <citation type="journal article" date="2021" name="Proc. Natl. Acad. Sci. U.S.A.">
        <title>Three genomes in the algal genus Volvox reveal the fate of a haploid sex-determining region after a transition to homothallism.</title>
        <authorList>
            <person name="Yamamoto K."/>
            <person name="Hamaji T."/>
            <person name="Kawai-Toyooka H."/>
            <person name="Matsuzaki R."/>
            <person name="Takahashi F."/>
            <person name="Nishimura Y."/>
            <person name="Kawachi M."/>
            <person name="Noguchi H."/>
            <person name="Minakuchi Y."/>
            <person name="Umen J.G."/>
            <person name="Toyoda A."/>
            <person name="Nozaki H."/>
        </authorList>
    </citation>
    <scope>NUCLEOTIDE SEQUENCE</scope>
    <source>
        <strain evidence="1">NIES-3785</strain>
    </source>
</reference>
<evidence type="ECO:0000313" key="1">
    <source>
        <dbReference type="EMBL" id="GIM00789.1"/>
    </source>
</evidence>
<dbReference type="Proteomes" id="UP000722791">
    <property type="component" value="Unassembled WGS sequence"/>
</dbReference>
<organism evidence="1 2">
    <name type="scientific">Volvox reticuliferus</name>
    <dbReference type="NCBI Taxonomy" id="1737510"/>
    <lineage>
        <taxon>Eukaryota</taxon>
        <taxon>Viridiplantae</taxon>
        <taxon>Chlorophyta</taxon>
        <taxon>core chlorophytes</taxon>
        <taxon>Chlorophyceae</taxon>
        <taxon>CS clade</taxon>
        <taxon>Chlamydomonadales</taxon>
        <taxon>Volvocaceae</taxon>
        <taxon>Volvox</taxon>
    </lineage>
</organism>
<comment type="caution">
    <text evidence="1">The sequence shown here is derived from an EMBL/GenBank/DDBJ whole genome shotgun (WGS) entry which is preliminary data.</text>
</comment>
<dbReference type="AlphaFoldDB" id="A0A8J4G681"/>
<evidence type="ECO:0000313" key="2">
    <source>
        <dbReference type="Proteomes" id="UP000722791"/>
    </source>
</evidence>
<protein>
    <submittedName>
        <fullName evidence="1">Uncharacterized protein</fullName>
    </submittedName>
</protein>
<proteinExistence type="predicted"/>
<sequence length="156" mass="17096">FVFGDYKGRQLNLATMRGRSPQHWRTAARNLLVGHRTSRSGTDPNHFIIPPTRHSASTASAAAAATTCAGRTCMPLVSSAYLVDFFRLLKTLRMMRDFLALTTVALKRSKSVISALAACLASFWPQDDALNLATTSASARAFLRSFFGAWRLISTL</sequence>
<feature type="non-terminal residue" evidence="1">
    <location>
        <position position="156"/>
    </location>
</feature>